<proteinExistence type="predicted"/>
<sequence length="64" mass="7044">MTKTRYRVGETANLDAFPHGTKVGDVIELTEAEALYERDMGRITPVEEKASALAPAAQKPDRAR</sequence>
<dbReference type="EMBL" id="BPQO01000006">
    <property type="protein sequence ID" value="GJD88183.1"/>
    <property type="molecule type" value="Genomic_DNA"/>
</dbReference>
<reference evidence="1" key="2">
    <citation type="submission" date="2021-08" db="EMBL/GenBank/DDBJ databases">
        <authorList>
            <person name="Tani A."/>
            <person name="Ola A."/>
            <person name="Ogura Y."/>
            <person name="Katsura K."/>
            <person name="Hayashi T."/>
        </authorList>
    </citation>
    <scope>NUCLEOTIDE SEQUENCE</scope>
    <source>
        <strain evidence="1">DSM 16372</strain>
    </source>
</reference>
<evidence type="ECO:0000313" key="2">
    <source>
        <dbReference type="Proteomes" id="UP001055247"/>
    </source>
</evidence>
<evidence type="ECO:0000313" key="1">
    <source>
        <dbReference type="EMBL" id="GJD88183.1"/>
    </source>
</evidence>
<reference evidence="1" key="1">
    <citation type="journal article" date="2016" name="Front. Microbiol.">
        <title>Genome Sequence of the Piezophilic, Mesophilic Sulfate-Reducing Bacterium Desulfovibrio indicus J2T.</title>
        <authorList>
            <person name="Cao J."/>
            <person name="Maignien L."/>
            <person name="Shao Z."/>
            <person name="Alain K."/>
            <person name="Jebbar M."/>
        </authorList>
    </citation>
    <scope>NUCLEOTIDE SEQUENCE</scope>
    <source>
        <strain evidence="1">DSM 16372</strain>
    </source>
</reference>
<dbReference type="Proteomes" id="UP001055247">
    <property type="component" value="Unassembled WGS sequence"/>
</dbReference>
<name>A0AAV4ZJ28_9HYPH</name>
<dbReference type="AlphaFoldDB" id="A0AAV4ZJ28"/>
<accession>A0AAV4ZJ28</accession>
<protein>
    <submittedName>
        <fullName evidence="1">Uncharacterized protein</fullName>
    </submittedName>
</protein>
<organism evidence="1 2">
    <name type="scientific">Methylobacterium hispanicum</name>
    <dbReference type="NCBI Taxonomy" id="270350"/>
    <lineage>
        <taxon>Bacteria</taxon>
        <taxon>Pseudomonadati</taxon>
        <taxon>Pseudomonadota</taxon>
        <taxon>Alphaproteobacteria</taxon>
        <taxon>Hyphomicrobiales</taxon>
        <taxon>Methylobacteriaceae</taxon>
        <taxon>Methylobacterium</taxon>
    </lineage>
</organism>
<comment type="caution">
    <text evidence="1">The sequence shown here is derived from an EMBL/GenBank/DDBJ whole genome shotgun (WGS) entry which is preliminary data.</text>
</comment>
<gene>
    <name evidence="1" type="ORF">BHAOGJBA_1696</name>
</gene>
<keyword evidence="2" id="KW-1185">Reference proteome</keyword>
<dbReference type="RefSeq" id="WP_066919536.1">
    <property type="nucleotide sequence ID" value="NZ_BPQO01000006.1"/>
</dbReference>